<sequence length="494" mass="53480">MARNQQRTVKHTAGRALLARGLVWLALVSVAIAGWIRYRFGNVSFDAIITNIPGVGGKGAGNADLVPEAVLLCLVIPFLLVAVGSLVLHLVRRNRPSHQIRRPRMIVPVGAFVAALVVLLAVAGVPQQATALLSRESFAQYYSEPTVVSTPKKPLNLVTIYLESMENSFSDEDVFGENLLADLDEATEDFARYDGLHEYPEGGWTMAGLVSTQCGIPLKSSLMGLGADPNNVGESASQYLPGAVCLGDVLSEQGYSNTWMGGADTEFAGKDTYLRDHGYSEIQGLKKWTEEGLDPDNTSPWGLSDHALYENARDTVDELAAKDEPFHLSMITLDTHEPAGLFPGCAPGDPIAMSSAIKCSMKDTKDFVEYLLDKHGDDTVIVIMGDHLKGTSGASDFKSEMEQFDERTIVLRVWHPDGTAEFNREDSDQFSMAATSLELLGFGLEGGRAGLGVSLVGEHDLTGTAPGLPADEYEPVVTARSADLYRYLWRGSHE</sequence>
<reference evidence="9" key="2">
    <citation type="journal article" date="2021" name="PeerJ">
        <title>Extensive microbial diversity within the chicken gut microbiome revealed by metagenomics and culture.</title>
        <authorList>
            <person name="Gilroy R."/>
            <person name="Ravi A."/>
            <person name="Getino M."/>
            <person name="Pursley I."/>
            <person name="Horton D.L."/>
            <person name="Alikhan N.F."/>
            <person name="Baker D."/>
            <person name="Gharbi K."/>
            <person name="Hall N."/>
            <person name="Watson M."/>
            <person name="Adriaenssens E.M."/>
            <person name="Foster-Nyarko E."/>
            <person name="Jarju S."/>
            <person name="Secka A."/>
            <person name="Antonio M."/>
            <person name="Oren A."/>
            <person name="Chaudhuri R.R."/>
            <person name="La Ragione R."/>
            <person name="Hildebrand F."/>
            <person name="Pallen M.J."/>
        </authorList>
    </citation>
    <scope>NUCLEOTIDE SEQUENCE</scope>
    <source>
        <strain evidence="9">ChiGjej1B1-24693</strain>
    </source>
</reference>
<evidence type="ECO:0000256" key="5">
    <source>
        <dbReference type="ARBA" id="ARBA00022989"/>
    </source>
</evidence>
<accession>A0A9D1H0M8</accession>
<comment type="pathway">
    <text evidence="2">Cell wall biogenesis; lipoteichoic acid biosynthesis.</text>
</comment>
<proteinExistence type="predicted"/>
<name>A0A9D1H0M8_9ACTN</name>
<dbReference type="InterPro" id="IPR050448">
    <property type="entry name" value="OpgB/LTA_synthase_biosynth"/>
</dbReference>
<evidence type="ECO:0000256" key="4">
    <source>
        <dbReference type="ARBA" id="ARBA00022692"/>
    </source>
</evidence>
<keyword evidence="3" id="KW-1003">Cell membrane</keyword>
<evidence type="ECO:0000256" key="7">
    <source>
        <dbReference type="SAM" id="Phobius"/>
    </source>
</evidence>
<gene>
    <name evidence="9" type="ORF">IAA98_15670</name>
</gene>
<dbReference type="GO" id="GO:0005886">
    <property type="term" value="C:plasma membrane"/>
    <property type="evidence" value="ECO:0007669"/>
    <property type="project" value="UniProtKB-SubCell"/>
</dbReference>
<comment type="caution">
    <text evidence="9">The sequence shown here is derived from an EMBL/GenBank/DDBJ whole genome shotgun (WGS) entry which is preliminary data.</text>
</comment>
<keyword evidence="6 7" id="KW-0472">Membrane</keyword>
<evidence type="ECO:0000256" key="3">
    <source>
        <dbReference type="ARBA" id="ARBA00022475"/>
    </source>
</evidence>
<feature type="transmembrane region" description="Helical" evidence="7">
    <location>
        <begin position="103"/>
        <end position="125"/>
    </location>
</feature>
<dbReference type="GO" id="GO:0016787">
    <property type="term" value="F:hydrolase activity"/>
    <property type="evidence" value="ECO:0007669"/>
    <property type="project" value="UniProtKB-KW"/>
</dbReference>
<keyword evidence="4 7" id="KW-0812">Transmembrane</keyword>
<evidence type="ECO:0000313" key="10">
    <source>
        <dbReference type="Proteomes" id="UP000886842"/>
    </source>
</evidence>
<evidence type="ECO:0000259" key="8">
    <source>
        <dbReference type="Pfam" id="PF00884"/>
    </source>
</evidence>
<comment type="subcellular location">
    <subcellularLocation>
        <location evidence="1">Cell membrane</location>
        <topology evidence="1">Multi-pass membrane protein</topology>
    </subcellularLocation>
</comment>
<dbReference type="InterPro" id="IPR000917">
    <property type="entry name" value="Sulfatase_N"/>
</dbReference>
<feature type="domain" description="Sulfatase N-terminal" evidence="8">
    <location>
        <begin position="201"/>
        <end position="441"/>
    </location>
</feature>
<evidence type="ECO:0000256" key="1">
    <source>
        <dbReference type="ARBA" id="ARBA00004651"/>
    </source>
</evidence>
<keyword evidence="5 7" id="KW-1133">Transmembrane helix</keyword>
<dbReference type="PANTHER" id="PTHR47371:SF3">
    <property type="entry name" value="PHOSPHOGLYCEROL TRANSFERASE I"/>
    <property type="match status" value="1"/>
</dbReference>
<dbReference type="EMBL" id="DVLP01000450">
    <property type="protein sequence ID" value="HIT77016.1"/>
    <property type="molecule type" value="Genomic_DNA"/>
</dbReference>
<evidence type="ECO:0000256" key="2">
    <source>
        <dbReference type="ARBA" id="ARBA00004936"/>
    </source>
</evidence>
<dbReference type="CDD" id="cd16015">
    <property type="entry name" value="LTA_synthase"/>
    <property type="match status" value="1"/>
</dbReference>
<dbReference type="InterPro" id="IPR017850">
    <property type="entry name" value="Alkaline_phosphatase_core_sf"/>
</dbReference>
<evidence type="ECO:0000313" key="9">
    <source>
        <dbReference type="EMBL" id="HIT77016.1"/>
    </source>
</evidence>
<evidence type="ECO:0000256" key="6">
    <source>
        <dbReference type="ARBA" id="ARBA00023136"/>
    </source>
</evidence>
<protein>
    <submittedName>
        <fullName evidence="9">Sulfatase-like hydrolase/transferase</fullName>
    </submittedName>
</protein>
<feature type="transmembrane region" description="Helical" evidence="7">
    <location>
        <begin position="69"/>
        <end position="91"/>
    </location>
</feature>
<dbReference type="Pfam" id="PF00884">
    <property type="entry name" value="Sulfatase"/>
    <property type="match status" value="1"/>
</dbReference>
<keyword evidence="9" id="KW-0378">Hydrolase</keyword>
<reference evidence="9" key="1">
    <citation type="submission" date="2020-10" db="EMBL/GenBank/DDBJ databases">
        <authorList>
            <person name="Gilroy R."/>
        </authorList>
    </citation>
    <scope>NUCLEOTIDE SEQUENCE</scope>
    <source>
        <strain evidence="9">ChiGjej1B1-24693</strain>
    </source>
</reference>
<feature type="transmembrane region" description="Helical" evidence="7">
    <location>
        <begin position="21"/>
        <end position="38"/>
    </location>
</feature>
<dbReference type="AlphaFoldDB" id="A0A9D1H0M8"/>
<organism evidence="9 10">
    <name type="scientific">Candidatus Avipropionibacterium avicola</name>
    <dbReference type="NCBI Taxonomy" id="2840701"/>
    <lineage>
        <taxon>Bacteria</taxon>
        <taxon>Bacillati</taxon>
        <taxon>Actinomycetota</taxon>
        <taxon>Actinomycetes</taxon>
        <taxon>Propionibacteriales</taxon>
        <taxon>Propionibacteriaceae</taxon>
        <taxon>Propionibacteriaceae incertae sedis</taxon>
        <taxon>Candidatus Avipropionibacterium</taxon>
    </lineage>
</organism>
<dbReference type="PANTHER" id="PTHR47371">
    <property type="entry name" value="LIPOTEICHOIC ACID SYNTHASE"/>
    <property type="match status" value="1"/>
</dbReference>
<dbReference type="SUPFAM" id="SSF53649">
    <property type="entry name" value="Alkaline phosphatase-like"/>
    <property type="match status" value="1"/>
</dbReference>
<dbReference type="Gene3D" id="3.40.720.10">
    <property type="entry name" value="Alkaline Phosphatase, subunit A"/>
    <property type="match status" value="1"/>
</dbReference>
<dbReference type="Proteomes" id="UP000886842">
    <property type="component" value="Unassembled WGS sequence"/>
</dbReference>